<gene>
    <name evidence="2" type="ORF">R3P38DRAFT_2532250</name>
</gene>
<name>A0AAW0BBD9_9AGAR</name>
<dbReference type="Proteomes" id="UP001362999">
    <property type="component" value="Unassembled WGS sequence"/>
</dbReference>
<dbReference type="EMBL" id="JAWWNJ010000036">
    <property type="protein sequence ID" value="KAK7023267.1"/>
    <property type="molecule type" value="Genomic_DNA"/>
</dbReference>
<comment type="caution">
    <text evidence="2">The sequence shown here is derived from an EMBL/GenBank/DDBJ whole genome shotgun (WGS) entry which is preliminary data.</text>
</comment>
<dbReference type="AlphaFoldDB" id="A0AAW0BBD9"/>
<protein>
    <recommendedName>
        <fullName evidence="4">C2H2-type domain-containing protein</fullName>
    </recommendedName>
</protein>
<feature type="compositionally biased region" description="Basic and acidic residues" evidence="1">
    <location>
        <begin position="59"/>
        <end position="92"/>
    </location>
</feature>
<proteinExistence type="predicted"/>
<reference evidence="2 3" key="1">
    <citation type="journal article" date="2024" name="J Genomics">
        <title>Draft genome sequencing and assembly of Favolaschia claudopus CIRM-BRFM 2984 isolated from oak limbs.</title>
        <authorList>
            <person name="Navarro D."/>
            <person name="Drula E."/>
            <person name="Chaduli D."/>
            <person name="Cazenave R."/>
            <person name="Ahrendt S."/>
            <person name="Wang J."/>
            <person name="Lipzen A."/>
            <person name="Daum C."/>
            <person name="Barry K."/>
            <person name="Grigoriev I.V."/>
            <person name="Favel A."/>
            <person name="Rosso M.N."/>
            <person name="Martin F."/>
        </authorList>
    </citation>
    <scope>NUCLEOTIDE SEQUENCE [LARGE SCALE GENOMIC DNA]</scope>
    <source>
        <strain evidence="2 3">CIRM-BRFM 2984</strain>
    </source>
</reference>
<feature type="region of interest" description="Disordered" evidence="1">
    <location>
        <begin position="59"/>
        <end position="97"/>
    </location>
</feature>
<organism evidence="2 3">
    <name type="scientific">Favolaschia claudopus</name>
    <dbReference type="NCBI Taxonomy" id="2862362"/>
    <lineage>
        <taxon>Eukaryota</taxon>
        <taxon>Fungi</taxon>
        <taxon>Dikarya</taxon>
        <taxon>Basidiomycota</taxon>
        <taxon>Agaricomycotina</taxon>
        <taxon>Agaricomycetes</taxon>
        <taxon>Agaricomycetidae</taxon>
        <taxon>Agaricales</taxon>
        <taxon>Marasmiineae</taxon>
        <taxon>Mycenaceae</taxon>
        <taxon>Favolaschia</taxon>
    </lineage>
</organism>
<keyword evidence="3" id="KW-1185">Reference proteome</keyword>
<evidence type="ECO:0008006" key="4">
    <source>
        <dbReference type="Google" id="ProtNLM"/>
    </source>
</evidence>
<evidence type="ECO:0000256" key="1">
    <source>
        <dbReference type="SAM" id="MobiDB-lite"/>
    </source>
</evidence>
<accession>A0AAW0BBD9</accession>
<sequence>MPRGRPALKPDVKQQHLLESQQKYRALNAQKLRDSARIRMKCRREQLAASDIYTKRRYAEKARAASERYRARKRKEENDATRAARNEQRGVQKAEAAAMRKKWVNQPAKASTSSARVQGSATAFAAVSPPGIRLQRDSSPHATAMSLPPPPPTCTKCGLWGCFGCACMCPESSLWFEHRGGHFFPDCKWCGGDECPGCSCICSKSKVRTEHGGHLDVE</sequence>
<evidence type="ECO:0000313" key="2">
    <source>
        <dbReference type="EMBL" id="KAK7023267.1"/>
    </source>
</evidence>
<evidence type="ECO:0000313" key="3">
    <source>
        <dbReference type="Proteomes" id="UP001362999"/>
    </source>
</evidence>